<comment type="caution">
    <text evidence="9">The sequence shown here is derived from an EMBL/GenBank/DDBJ whole genome shotgun (WGS) entry which is preliminary data.</text>
</comment>
<name>A0A0V1L719_9BILA</name>
<dbReference type="AlphaFoldDB" id="A0A0V1L719"/>
<dbReference type="PANTHER" id="PTHR17039">
    <property type="entry name" value="U3 SMALL NUCLEOLAR RIBONUCLEOPROTEIN PROTEIN MPP10"/>
    <property type="match status" value="1"/>
</dbReference>
<dbReference type="GO" id="GO:0034457">
    <property type="term" value="C:Mpp10 complex"/>
    <property type="evidence" value="ECO:0007669"/>
    <property type="project" value="UniProtKB-UniRule"/>
</dbReference>
<accession>A0A0V1L719</accession>
<organism evidence="9 10">
    <name type="scientific">Trichinella nativa</name>
    <dbReference type="NCBI Taxonomy" id="6335"/>
    <lineage>
        <taxon>Eukaryota</taxon>
        <taxon>Metazoa</taxon>
        <taxon>Ecdysozoa</taxon>
        <taxon>Nematoda</taxon>
        <taxon>Enoplea</taxon>
        <taxon>Dorylaimia</taxon>
        <taxon>Trichinellida</taxon>
        <taxon>Trichinellidae</taxon>
        <taxon>Trichinella</taxon>
    </lineage>
</organism>
<dbReference type="GO" id="GO:0006364">
    <property type="term" value="P:rRNA processing"/>
    <property type="evidence" value="ECO:0007669"/>
    <property type="project" value="UniProtKB-KW"/>
</dbReference>
<dbReference type="InterPro" id="IPR012173">
    <property type="entry name" value="Mpp10"/>
</dbReference>
<protein>
    <recommendedName>
        <fullName evidence="7">U3 small nucleolar ribonucleoprotein protein MPP10</fullName>
    </recommendedName>
</protein>
<keyword evidence="4 7" id="KW-0539">Nucleus</keyword>
<keyword evidence="2 7" id="KW-0690">Ribosome biogenesis</keyword>
<comment type="similarity">
    <text evidence="6 7">Belongs to the MPP10 family.</text>
</comment>
<feature type="region of interest" description="Disordered" evidence="8">
    <location>
        <begin position="182"/>
        <end position="348"/>
    </location>
</feature>
<feature type="compositionally biased region" description="Acidic residues" evidence="8">
    <location>
        <begin position="295"/>
        <end position="309"/>
    </location>
</feature>
<dbReference type="Proteomes" id="UP000054721">
    <property type="component" value="Unassembled WGS sequence"/>
</dbReference>
<evidence type="ECO:0000256" key="2">
    <source>
        <dbReference type="ARBA" id="ARBA00022517"/>
    </source>
</evidence>
<dbReference type="PIRSF" id="PIRSF017300">
    <property type="entry name" value="snoRNP_Mpp10"/>
    <property type="match status" value="1"/>
</dbReference>
<dbReference type="GO" id="GO:0005732">
    <property type="term" value="C:sno(s)RNA-containing ribonucleoprotein complex"/>
    <property type="evidence" value="ECO:0007669"/>
    <property type="project" value="UniProtKB-UniRule"/>
</dbReference>
<feature type="compositionally biased region" description="Acidic residues" evidence="8">
    <location>
        <begin position="187"/>
        <end position="256"/>
    </location>
</feature>
<gene>
    <name evidence="9" type="primary">MPHOSPH10</name>
    <name evidence="9" type="ORF">T02_138</name>
</gene>
<dbReference type="OrthoDB" id="5919762at2759"/>
<evidence type="ECO:0000313" key="9">
    <source>
        <dbReference type="EMBL" id="KRZ55222.1"/>
    </source>
</evidence>
<proteinExistence type="inferred from homology"/>
<feature type="compositionally biased region" description="Basic and acidic residues" evidence="8">
    <location>
        <begin position="327"/>
        <end position="345"/>
    </location>
</feature>
<feature type="compositionally biased region" description="Basic and acidic residues" evidence="8">
    <location>
        <begin position="267"/>
        <end position="294"/>
    </location>
</feature>
<keyword evidence="10" id="KW-1185">Reference proteome</keyword>
<sequence>MEFHDALNKMTDHCRRHLNLRQRQFLFSSEICCVTIIKNNFFMDADKNVSSWESILKYIEVPDEFIQVSSSGESLSFLKDFKECYDNLRQCLPSASVGEKSALPNLHVDGFDEESIWQQVDLHNRDRLRIVRQALKCIGHAGTVQDDDDDVSYSDDDEKYASDLEVKGDVDMGTSLAEYFNVRNEDYSADEELENNDDEEDKIDEEDDDEVDGEEEVDEEEEIGEEEDDDEQIDDEEMDDEELDETDVDEEEEEEEEVKKYNGTKSTKADKFFNRDEMENFLNKMDENERKAESSNEELDEYEEMDEDKEGGKHYHYSEFFDPIPPDESKQEKKSSFQKRQERKGTTIGIDAKWRAFQMRKTISELEEENLKEKSWQMGGEIIAKARPENSLLSENLLFDRATKLPPIITAESSMTLEEMIKRRIRDGAWDDPVRKVKPITEPAVYKNKLILDQQKSKQSLSEIYEQEYLKKTQKLEEEQKNPAHEEIRKGLKDLFFKLDALTNFHYTPKTPVPELKVVDNMPSVVMEEVAPIAVADSTLLAPEELKEKAVHLPIAPEEMTRTDRNRARRKLKRMKRLRAKHQANNNSKQLVPKDKMKLLQKVGTVRTAKTFDNEKHTTKSTAFFERMNREVKRLIQNELGENVKSKKKQLFSKAALK</sequence>
<evidence type="ECO:0000256" key="3">
    <source>
        <dbReference type="ARBA" id="ARBA00022552"/>
    </source>
</evidence>
<comment type="subcellular location">
    <subcellularLocation>
        <location evidence="1 7">Nucleus</location>
        <location evidence="1 7">Nucleolus</location>
    </subcellularLocation>
</comment>
<dbReference type="GO" id="GO:0032040">
    <property type="term" value="C:small-subunit processome"/>
    <property type="evidence" value="ECO:0007669"/>
    <property type="project" value="TreeGrafter"/>
</dbReference>
<feature type="compositionally biased region" description="Basic and acidic residues" evidence="8">
    <location>
        <begin position="310"/>
        <end position="319"/>
    </location>
</feature>
<keyword evidence="5 7" id="KW-0687">Ribonucleoprotein</keyword>
<evidence type="ECO:0000256" key="8">
    <source>
        <dbReference type="SAM" id="MobiDB-lite"/>
    </source>
</evidence>
<dbReference type="Pfam" id="PF04006">
    <property type="entry name" value="Mpp10"/>
    <property type="match status" value="2"/>
</dbReference>
<evidence type="ECO:0000256" key="5">
    <source>
        <dbReference type="ARBA" id="ARBA00023274"/>
    </source>
</evidence>
<reference evidence="9 10" key="1">
    <citation type="submission" date="2015-05" db="EMBL/GenBank/DDBJ databases">
        <title>Evolution of Trichinella species and genotypes.</title>
        <authorList>
            <person name="Korhonen P.K."/>
            <person name="Edoardo P."/>
            <person name="Giuseppe L.R."/>
            <person name="Gasser R.B."/>
        </authorList>
    </citation>
    <scope>NUCLEOTIDE SEQUENCE [LARGE SCALE GENOMIC DNA]</scope>
    <source>
        <strain evidence="9">ISS10</strain>
    </source>
</reference>
<evidence type="ECO:0000313" key="10">
    <source>
        <dbReference type="Proteomes" id="UP000054721"/>
    </source>
</evidence>
<dbReference type="STRING" id="6335.A0A0V1L719"/>
<evidence type="ECO:0000256" key="6">
    <source>
        <dbReference type="ARBA" id="ARBA00029455"/>
    </source>
</evidence>
<dbReference type="EMBL" id="JYDW01000120">
    <property type="protein sequence ID" value="KRZ55222.1"/>
    <property type="molecule type" value="Genomic_DNA"/>
</dbReference>
<keyword evidence="3 7" id="KW-0698">rRNA processing</keyword>
<evidence type="ECO:0000256" key="4">
    <source>
        <dbReference type="ARBA" id="ARBA00023242"/>
    </source>
</evidence>
<dbReference type="PANTHER" id="PTHR17039:SF0">
    <property type="entry name" value="U3 SMALL NUCLEOLAR RIBONUCLEOPROTEIN PROTEIN MPP10"/>
    <property type="match status" value="1"/>
</dbReference>
<evidence type="ECO:0000256" key="1">
    <source>
        <dbReference type="ARBA" id="ARBA00004604"/>
    </source>
</evidence>
<comment type="function">
    <text evidence="7">Involved in nucleolar processing of pre-18S ribosomal RNA.</text>
</comment>
<evidence type="ECO:0000256" key="7">
    <source>
        <dbReference type="PIRNR" id="PIRNR017300"/>
    </source>
</evidence>